<dbReference type="AlphaFoldDB" id="A0A502E1F0"/>
<organism evidence="2 3">
    <name type="scientific">Variovorax guangxiensis</name>
    <dbReference type="NCBI Taxonomy" id="1775474"/>
    <lineage>
        <taxon>Bacteria</taxon>
        <taxon>Pseudomonadati</taxon>
        <taxon>Pseudomonadota</taxon>
        <taxon>Betaproteobacteria</taxon>
        <taxon>Burkholderiales</taxon>
        <taxon>Comamonadaceae</taxon>
        <taxon>Variovorax</taxon>
    </lineage>
</organism>
<dbReference type="Proteomes" id="UP000319212">
    <property type="component" value="Unassembled WGS sequence"/>
</dbReference>
<feature type="transmembrane region" description="Helical" evidence="1">
    <location>
        <begin position="88"/>
        <end position="107"/>
    </location>
</feature>
<protein>
    <recommendedName>
        <fullName evidence="4">Transmembrane protein</fullName>
    </recommendedName>
</protein>
<proteinExistence type="predicted"/>
<feature type="transmembrane region" description="Helical" evidence="1">
    <location>
        <begin position="56"/>
        <end position="81"/>
    </location>
</feature>
<reference evidence="2 3" key="1">
    <citation type="journal article" date="2019" name="Environ. Microbiol.">
        <title>Species interactions and distinct microbial communities in high Arctic permafrost affected cryosols are associated with the CH4 and CO2 gas fluxes.</title>
        <authorList>
            <person name="Altshuler I."/>
            <person name="Hamel J."/>
            <person name="Turney S."/>
            <person name="Magnuson E."/>
            <person name="Levesque R."/>
            <person name="Greer C."/>
            <person name="Whyte L.G."/>
        </authorList>
    </citation>
    <scope>NUCLEOTIDE SEQUENCE [LARGE SCALE GENOMIC DNA]</scope>
    <source>
        <strain evidence="2 3">S06.C</strain>
    </source>
</reference>
<sequence length="165" mass="18847">MFALRKLLRAVATAVLIPVLLFEEWGWEPLARMVGRLSRLPLWARLEDWLRSLPPWGALLSFALPVIALVPVKLLALFLFGTGHYASGVVLIAGAKLAGTAIVARLFQLVQPTLMRIGWFAHWYPRWTGWKDQVLDIVRQSAPWRALRALRAATRRQWRAFWRAG</sequence>
<evidence type="ECO:0000256" key="1">
    <source>
        <dbReference type="SAM" id="Phobius"/>
    </source>
</evidence>
<dbReference type="OrthoDB" id="8900679at2"/>
<keyword evidence="1" id="KW-1133">Transmembrane helix</keyword>
<dbReference type="EMBL" id="RCZI01000001">
    <property type="protein sequence ID" value="TPG30376.1"/>
    <property type="molecule type" value="Genomic_DNA"/>
</dbReference>
<keyword evidence="1" id="KW-0472">Membrane</keyword>
<evidence type="ECO:0000313" key="3">
    <source>
        <dbReference type="Proteomes" id="UP000319212"/>
    </source>
</evidence>
<gene>
    <name evidence="2" type="ORF">EAH82_02475</name>
</gene>
<comment type="caution">
    <text evidence="2">The sequence shown here is derived from an EMBL/GenBank/DDBJ whole genome shotgun (WGS) entry which is preliminary data.</text>
</comment>
<evidence type="ECO:0000313" key="2">
    <source>
        <dbReference type="EMBL" id="TPG30376.1"/>
    </source>
</evidence>
<dbReference type="RefSeq" id="WP_140838281.1">
    <property type="nucleotide sequence ID" value="NZ_RCZI01000001.1"/>
</dbReference>
<evidence type="ECO:0008006" key="4">
    <source>
        <dbReference type="Google" id="ProtNLM"/>
    </source>
</evidence>
<name>A0A502E1F0_9BURK</name>
<keyword evidence="1" id="KW-0812">Transmembrane</keyword>
<accession>A0A502E1F0</accession>